<dbReference type="SUPFAM" id="SSF109604">
    <property type="entry name" value="HD-domain/PDEase-like"/>
    <property type="match status" value="1"/>
</dbReference>
<evidence type="ECO:0000256" key="1">
    <source>
        <dbReference type="SAM" id="Phobius"/>
    </source>
</evidence>
<name>E9SBB0_RUMAL</name>
<feature type="domain" description="HD" evidence="2">
    <location>
        <begin position="269"/>
        <end position="391"/>
    </location>
</feature>
<evidence type="ECO:0000313" key="4">
    <source>
        <dbReference type="EMBL" id="EGC03481.1"/>
    </source>
</evidence>
<dbReference type="OrthoDB" id="9804747at2"/>
<dbReference type="Proteomes" id="UP000004259">
    <property type="component" value="Unassembled WGS sequence"/>
</dbReference>
<feature type="transmembrane region" description="Helical" evidence="1">
    <location>
        <begin position="116"/>
        <end position="137"/>
    </location>
</feature>
<feature type="transmembrane region" description="Helical" evidence="1">
    <location>
        <begin position="73"/>
        <end position="95"/>
    </location>
</feature>
<dbReference type="InterPro" id="IPR037522">
    <property type="entry name" value="HD_GYP_dom"/>
</dbReference>
<proteinExistence type="predicted"/>
<keyword evidence="5" id="KW-1185">Reference proteome</keyword>
<dbReference type="InterPro" id="IPR006674">
    <property type="entry name" value="HD_domain"/>
</dbReference>
<dbReference type="Pfam" id="PF13487">
    <property type="entry name" value="HD_5"/>
    <property type="match status" value="1"/>
</dbReference>
<evidence type="ECO:0000259" key="3">
    <source>
        <dbReference type="PROSITE" id="PS51832"/>
    </source>
</evidence>
<evidence type="ECO:0000259" key="2">
    <source>
        <dbReference type="PROSITE" id="PS51831"/>
    </source>
</evidence>
<dbReference type="AlphaFoldDB" id="E9SBB0"/>
<dbReference type="Gene3D" id="1.10.3210.10">
    <property type="entry name" value="Hypothetical protein af1432"/>
    <property type="match status" value="1"/>
</dbReference>
<organism evidence="4 5">
    <name type="scientific">Ruminococcus albus 8</name>
    <dbReference type="NCBI Taxonomy" id="246199"/>
    <lineage>
        <taxon>Bacteria</taxon>
        <taxon>Bacillati</taxon>
        <taxon>Bacillota</taxon>
        <taxon>Clostridia</taxon>
        <taxon>Eubacteriales</taxon>
        <taxon>Oscillospiraceae</taxon>
        <taxon>Ruminococcus</taxon>
    </lineage>
</organism>
<protein>
    <submittedName>
        <fullName evidence="4">HD domain protein</fullName>
    </submittedName>
</protein>
<dbReference type="eggNOG" id="COG3437">
    <property type="taxonomic scope" value="Bacteria"/>
</dbReference>
<accession>E9SBB0</accession>
<feature type="transmembrane region" description="Helical" evidence="1">
    <location>
        <begin position="178"/>
        <end position="199"/>
    </location>
</feature>
<dbReference type="InterPro" id="IPR003607">
    <property type="entry name" value="HD/PDEase_dom"/>
</dbReference>
<dbReference type="PROSITE" id="PS51831">
    <property type="entry name" value="HD"/>
    <property type="match status" value="1"/>
</dbReference>
<comment type="caution">
    <text evidence="4">The sequence shown here is derived from an EMBL/GenBank/DDBJ whole genome shotgun (WGS) entry which is preliminary data.</text>
</comment>
<keyword evidence="1" id="KW-1133">Transmembrane helix</keyword>
<dbReference type="STRING" id="246199.CUS_6583"/>
<keyword evidence="1" id="KW-0812">Transmembrane</keyword>
<evidence type="ECO:0000313" key="5">
    <source>
        <dbReference type="Proteomes" id="UP000004259"/>
    </source>
</evidence>
<feature type="transmembrane region" description="Helical" evidence="1">
    <location>
        <begin position="41"/>
        <end position="61"/>
    </location>
</feature>
<reference evidence="4 5" key="1">
    <citation type="submission" date="2011-02" db="EMBL/GenBank/DDBJ databases">
        <authorList>
            <person name="Nelson K.E."/>
            <person name="Sutton G."/>
            <person name="Torralba M."/>
            <person name="Durkin S."/>
            <person name="Harkins D."/>
            <person name="Montgomery R."/>
            <person name="Ziemer C."/>
            <person name="Klaassens E."/>
            <person name="Ocuiv P."/>
            <person name="Morrison M."/>
        </authorList>
    </citation>
    <scope>NUCLEOTIDE SEQUENCE [LARGE SCALE GENOMIC DNA]</scope>
    <source>
        <strain evidence="4 5">8</strain>
    </source>
</reference>
<dbReference type="RefSeq" id="WP_002848880.1">
    <property type="nucleotide sequence ID" value="NZ_ADKM02000066.1"/>
</dbReference>
<gene>
    <name evidence="4" type="ORF">CUS_6583</name>
</gene>
<dbReference type="PROSITE" id="PS51832">
    <property type="entry name" value="HD_GYP"/>
    <property type="match status" value="1"/>
</dbReference>
<dbReference type="EMBL" id="ADKM02000066">
    <property type="protein sequence ID" value="EGC03481.1"/>
    <property type="molecule type" value="Genomic_DNA"/>
</dbReference>
<sequence length="780" mass="87294">MFGYIAEHQLDIMLALCAVCATIVLLLFFTKYLTQKRKQILMVMELIATLLLASDRAAYIYKGDTSQWGSFMVRLSNFMVFFLTSAIVLVFDLYLDELLNGSGSKKRASRRLKGAAVVAVIGMAMSVVSHFTGLYYYIDENSVYHRGSGFLLCYVVPVVCPLVLFTVILQNRRRFSRLIFISLVLYILVPVLVGILQIFTYGLSLVNMAMVLVSVFLYVFSYLDINAAAEMAHEKEVNSLQKEQRSMKRLFEQTVSAFVAAIEKRDSYAEGHSVRVAALAREIAETAGRSAEECEEVYYAGLLHDVGMMGIPDELLRKTEDLTDSEMRIKKRKPIISGEILESISEYPYLSTAARHCGEWYDGSGFPDGLKGDAIPETARIIAVADAYDTMISGKRSHSPMSVQVVREEFVKMSGSQFDPEFADIMVAIMDRHIAEEHADITDEDTVIECGRYREQVSAGIAVTEEVTKVTFDLENTDTSGEGFSAPSLIVFDAYDRHIHTDSKTIEAYRYTEFGELWFDGHYISTAARNVSVEKTERSAGGYEITAGRYEDHLLIEMRSPKGTVRVTVALPDNSRCSYIGLTGENCRLTSIKTEKTGKVMEDGDIGKIVERIVYTDRLESDLPNIQTDHTRSVSTEGVLIEDSLQIDMHTMSLPAAELVWHCPYVVIFYSDDKQVFGENYREYALIKLNGEVVSGDGIENIFKMKKTEDFAGWDEWKRRNKEGVECSVGIVRKGGRVILRTENLGISIENTTILPAGAGKVYAALTGDQTAITDIRINS</sequence>
<feature type="transmembrane region" description="Helical" evidence="1">
    <location>
        <begin position="149"/>
        <end position="169"/>
    </location>
</feature>
<feature type="transmembrane region" description="Helical" evidence="1">
    <location>
        <begin position="12"/>
        <end position="29"/>
    </location>
</feature>
<dbReference type="SMART" id="SM00471">
    <property type="entry name" value="HDc"/>
    <property type="match status" value="1"/>
</dbReference>
<feature type="domain" description="HD-GYP" evidence="3">
    <location>
        <begin position="247"/>
        <end position="442"/>
    </location>
</feature>
<dbReference type="CDD" id="cd00077">
    <property type="entry name" value="HDc"/>
    <property type="match status" value="1"/>
</dbReference>
<keyword evidence="1" id="KW-0472">Membrane</keyword>
<dbReference type="PANTHER" id="PTHR43155">
    <property type="entry name" value="CYCLIC DI-GMP PHOSPHODIESTERASE PA4108-RELATED"/>
    <property type="match status" value="1"/>
</dbReference>